<keyword evidence="1" id="KW-0812">Transmembrane</keyword>
<accession>A0A6P1ZK37</accession>
<feature type="transmembrane region" description="Helical" evidence="1">
    <location>
        <begin position="309"/>
        <end position="329"/>
    </location>
</feature>
<gene>
    <name evidence="2" type="ORF">DQK91_05410</name>
</gene>
<feature type="transmembrane region" description="Helical" evidence="1">
    <location>
        <begin position="139"/>
        <end position="155"/>
    </location>
</feature>
<evidence type="ECO:0000313" key="3">
    <source>
        <dbReference type="Proteomes" id="UP000434052"/>
    </source>
</evidence>
<keyword evidence="1" id="KW-0472">Membrane</keyword>
<comment type="caution">
    <text evidence="2">The sequence shown here is derived from an EMBL/GenBank/DDBJ whole genome shotgun (WGS) entry which is preliminary data.</text>
</comment>
<dbReference type="EMBL" id="QMIF01000002">
    <property type="protein sequence ID" value="TVM36081.1"/>
    <property type="molecule type" value="Genomic_DNA"/>
</dbReference>
<feature type="transmembrane region" description="Helical" evidence="1">
    <location>
        <begin position="183"/>
        <end position="209"/>
    </location>
</feature>
<feature type="transmembrane region" description="Helical" evidence="1">
    <location>
        <begin position="115"/>
        <end position="133"/>
    </location>
</feature>
<sequence>MSILQFDLTRYLKGKSDALGPGIATGFALCVGLNILSYLLFICHYFLTNHAGRFPWISPNDQLFAGRWFAIFFYSLTGFANTPALQQIMGILLHCLAAFCLALLWQRQTERRSQILVVTLVATLYPANLAAFYYTWQVGVFFGAILLVVLGLMVADSFRFFRFALGSLCITLGLATYQPSLSVAATILMACIVLEIIYSPPGTLFISLWRRQIPRLLALLAGGFGYLLSLRILGLEVNSVHSLKIVTLSELPVRIQQVVVESFLSLVYTQPDIRTVLRTLLLVASGLAMAELFSTLLRRYKGRELIMRLVLLTLASLGLVIATKALFLISNNNYFWQYRYNFSLSYFFAFIFFILSSWRKPPLFRSSILVLCCATIFLFMQSDLLRQGVLLRGQEHDLALANRMLQRIEQLPELDLSKEYYCVRTGPYPPIRMNMMHSSNKFFGRGGDHHMDHGEITDVWNPAYVFTYLGSKIRWAKGGHYMPDFSEKMREAKRIAKAQHRKPWPHNSSIFIHNDWIIIYM</sequence>
<protein>
    <recommendedName>
        <fullName evidence="4">Glucosyl transferase GtrII</fullName>
    </recommendedName>
</protein>
<proteinExistence type="predicted"/>
<feature type="transmembrane region" description="Helical" evidence="1">
    <location>
        <begin position="276"/>
        <end position="297"/>
    </location>
</feature>
<dbReference type="RefSeq" id="WP_144234412.1">
    <property type="nucleotide sequence ID" value="NZ_QMIF01000002.1"/>
</dbReference>
<evidence type="ECO:0000256" key="1">
    <source>
        <dbReference type="SAM" id="Phobius"/>
    </source>
</evidence>
<dbReference type="Proteomes" id="UP000434052">
    <property type="component" value="Unassembled WGS sequence"/>
</dbReference>
<organism evidence="2 3">
    <name type="scientific">Oceanidesulfovibrio marinus</name>
    <dbReference type="NCBI Taxonomy" id="370038"/>
    <lineage>
        <taxon>Bacteria</taxon>
        <taxon>Pseudomonadati</taxon>
        <taxon>Thermodesulfobacteriota</taxon>
        <taxon>Desulfovibrionia</taxon>
        <taxon>Desulfovibrionales</taxon>
        <taxon>Desulfovibrionaceae</taxon>
        <taxon>Oceanidesulfovibrio</taxon>
    </lineage>
</organism>
<evidence type="ECO:0000313" key="2">
    <source>
        <dbReference type="EMBL" id="TVM36081.1"/>
    </source>
</evidence>
<feature type="transmembrane region" description="Helical" evidence="1">
    <location>
        <begin position="216"/>
        <end position="234"/>
    </location>
</feature>
<feature type="transmembrane region" description="Helical" evidence="1">
    <location>
        <begin position="84"/>
        <end position="103"/>
    </location>
</feature>
<evidence type="ECO:0008006" key="4">
    <source>
        <dbReference type="Google" id="ProtNLM"/>
    </source>
</evidence>
<reference evidence="2 3" key="1">
    <citation type="submission" date="2018-06" db="EMBL/GenBank/DDBJ databases">
        <title>Complete genome of Desulfovibrio marinus P48SEP.</title>
        <authorList>
            <person name="Crispim J.S."/>
            <person name="Vidigal P.M.P."/>
            <person name="Silva L.C.F."/>
            <person name="Araujo L.C."/>
            <person name="Laguardia C.N."/>
            <person name="Dias R.S."/>
            <person name="Sousa M.P."/>
            <person name="Paula S.O."/>
            <person name="Silva C."/>
        </authorList>
    </citation>
    <scope>NUCLEOTIDE SEQUENCE [LARGE SCALE GENOMIC DNA]</scope>
    <source>
        <strain evidence="2 3">P48SEP</strain>
    </source>
</reference>
<feature type="transmembrane region" description="Helical" evidence="1">
    <location>
        <begin position="362"/>
        <end position="380"/>
    </location>
</feature>
<feature type="transmembrane region" description="Helical" evidence="1">
    <location>
        <begin position="160"/>
        <end position="177"/>
    </location>
</feature>
<keyword evidence="1" id="KW-1133">Transmembrane helix</keyword>
<feature type="transmembrane region" description="Helical" evidence="1">
    <location>
        <begin position="335"/>
        <end position="355"/>
    </location>
</feature>
<name>A0A6P1ZK37_9BACT</name>
<feature type="transmembrane region" description="Helical" evidence="1">
    <location>
        <begin position="21"/>
        <end position="47"/>
    </location>
</feature>
<dbReference type="AlphaFoldDB" id="A0A6P1ZK37"/>